<evidence type="ECO:0000313" key="1">
    <source>
        <dbReference type="EMBL" id="KIW10063.1"/>
    </source>
</evidence>
<evidence type="ECO:0000313" key="2">
    <source>
        <dbReference type="Proteomes" id="UP000053328"/>
    </source>
</evidence>
<gene>
    <name evidence="1" type="ORF">PV08_11839</name>
</gene>
<dbReference type="OrthoDB" id="3499148at2759"/>
<dbReference type="AlphaFoldDB" id="A0A0D2ATM1"/>
<organism evidence="1 2">
    <name type="scientific">Exophiala spinifera</name>
    <dbReference type="NCBI Taxonomy" id="91928"/>
    <lineage>
        <taxon>Eukaryota</taxon>
        <taxon>Fungi</taxon>
        <taxon>Dikarya</taxon>
        <taxon>Ascomycota</taxon>
        <taxon>Pezizomycotina</taxon>
        <taxon>Eurotiomycetes</taxon>
        <taxon>Chaetothyriomycetidae</taxon>
        <taxon>Chaetothyriales</taxon>
        <taxon>Herpotrichiellaceae</taxon>
        <taxon>Exophiala</taxon>
    </lineage>
</organism>
<sequence length="356" mass="39624">MSDQDVSEIASIFAKPLTEEWTRRKTPYGFDKALQRAQGLPKEDTERILLDTGFKAWISYFLAGQGSSNHYIGRAEKLRAIDTLQKLSVESKKEVATHIINTQAHETVSAAIDRLLKRQENRSAESPKSIPGEIQLDLTLEQMPQSEASVSPNHNDAMTVEMNVESTTATREISNDLPVPSRSFKQQTVSDPPAQLLPNLFPEYMCSTVKKDGDQAKVEMVFPYTLGMVCMSLVILSSKIQHVAMELFGVHVESEDGYRVIIEENGRRLTPQPELVISGAPDAAISKLLGSDMGNFIKVSPARKKELKQGIRITRFVTMRISCDPQEDGILTINMGEAEGYLVKCTLFEGTESQKM</sequence>
<dbReference type="HOGENOM" id="CLU_028279_1_1_1"/>
<dbReference type="Proteomes" id="UP000053328">
    <property type="component" value="Unassembled WGS sequence"/>
</dbReference>
<name>A0A0D2ATM1_9EURO</name>
<dbReference type="VEuPathDB" id="FungiDB:PV08_11839"/>
<accession>A0A0D2ATM1</accession>
<dbReference type="STRING" id="91928.A0A0D2ATM1"/>
<proteinExistence type="predicted"/>
<dbReference type="EMBL" id="KN847501">
    <property type="protein sequence ID" value="KIW10063.1"/>
    <property type="molecule type" value="Genomic_DNA"/>
</dbReference>
<keyword evidence="2" id="KW-1185">Reference proteome</keyword>
<dbReference type="RefSeq" id="XP_016230279.1">
    <property type="nucleotide sequence ID" value="XM_016386147.1"/>
</dbReference>
<protein>
    <submittedName>
        <fullName evidence="1">Uncharacterized protein</fullName>
    </submittedName>
</protein>
<dbReference type="GeneID" id="27338922"/>
<reference evidence="1 2" key="1">
    <citation type="submission" date="2015-01" db="EMBL/GenBank/DDBJ databases">
        <title>The Genome Sequence of Exophiala spinifera CBS89968.</title>
        <authorList>
            <consortium name="The Broad Institute Genomics Platform"/>
            <person name="Cuomo C."/>
            <person name="de Hoog S."/>
            <person name="Gorbushina A."/>
            <person name="Stielow B."/>
            <person name="Teixiera M."/>
            <person name="Abouelleil A."/>
            <person name="Chapman S.B."/>
            <person name="Priest M."/>
            <person name="Young S.K."/>
            <person name="Wortman J."/>
            <person name="Nusbaum C."/>
            <person name="Birren B."/>
        </authorList>
    </citation>
    <scope>NUCLEOTIDE SEQUENCE [LARGE SCALE GENOMIC DNA]</scope>
    <source>
        <strain evidence="1 2">CBS 89968</strain>
    </source>
</reference>